<accession>A0A934KEM8</accession>
<evidence type="ECO:0000256" key="1">
    <source>
        <dbReference type="SAM" id="MobiDB-lite"/>
    </source>
</evidence>
<comment type="caution">
    <text evidence="2">The sequence shown here is derived from an EMBL/GenBank/DDBJ whole genome shotgun (WGS) entry which is preliminary data.</text>
</comment>
<evidence type="ECO:0000313" key="3">
    <source>
        <dbReference type="Proteomes" id="UP000620075"/>
    </source>
</evidence>
<evidence type="ECO:0000313" key="2">
    <source>
        <dbReference type="EMBL" id="MBJ7603340.1"/>
    </source>
</evidence>
<dbReference type="AlphaFoldDB" id="A0A934KEM8"/>
<protein>
    <submittedName>
        <fullName evidence="2">Uncharacterized protein</fullName>
    </submittedName>
</protein>
<gene>
    <name evidence="2" type="ORF">JF888_09170</name>
</gene>
<name>A0A934KEM8_9BACT</name>
<feature type="region of interest" description="Disordered" evidence="1">
    <location>
        <begin position="155"/>
        <end position="176"/>
    </location>
</feature>
<organism evidence="2 3">
    <name type="scientific">Candidatus Dormiibacter inghamiae</name>
    <dbReference type="NCBI Taxonomy" id="3127013"/>
    <lineage>
        <taxon>Bacteria</taxon>
        <taxon>Bacillati</taxon>
        <taxon>Candidatus Dormiibacterota</taxon>
        <taxon>Candidatus Dormibacteria</taxon>
        <taxon>Candidatus Dormibacterales</taxon>
        <taxon>Candidatus Dormibacteraceae</taxon>
        <taxon>Candidatus Dormiibacter</taxon>
    </lineage>
</organism>
<reference evidence="2 3" key="1">
    <citation type="submission" date="2020-10" db="EMBL/GenBank/DDBJ databases">
        <title>Ca. Dormibacterota MAGs.</title>
        <authorList>
            <person name="Montgomery K."/>
        </authorList>
    </citation>
    <scope>NUCLEOTIDE SEQUENCE [LARGE SCALE GENOMIC DNA]</scope>
    <source>
        <strain evidence="2">SC8811_S16_3</strain>
    </source>
</reference>
<sequence length="176" mass="19841">MTHIDLATWLQAEVPAGWFQAPPRAEVDPDEIVVVGALPGRPGVPLRQLVESFREETRQARMGIAQKAELRFGHRLSWAVAVGGERFDFTSLATPVMTRLRMRERQVLDTLVEASVARSRSEALAWCVKLVAEHEADWIGELREALVKVNELRTSGPRTRQRVRSRRPVPDAEASR</sequence>
<proteinExistence type="predicted"/>
<dbReference type="RefSeq" id="WP_338179187.1">
    <property type="nucleotide sequence ID" value="NZ_JAEKNQ010000035.1"/>
</dbReference>
<dbReference type="EMBL" id="JAEKNQ010000035">
    <property type="protein sequence ID" value="MBJ7603340.1"/>
    <property type="molecule type" value="Genomic_DNA"/>
</dbReference>
<dbReference type="Proteomes" id="UP000620075">
    <property type="component" value="Unassembled WGS sequence"/>
</dbReference>